<dbReference type="EMBL" id="JACJIG010000004">
    <property type="protein sequence ID" value="MBA8919519.1"/>
    <property type="molecule type" value="Genomic_DNA"/>
</dbReference>
<evidence type="ECO:0000256" key="1">
    <source>
        <dbReference type="SAM" id="Phobius"/>
    </source>
</evidence>
<organism evidence="2 3">
    <name type="scientific">Bacillus aerius</name>
    <dbReference type="NCBI Taxonomy" id="293388"/>
    <lineage>
        <taxon>Bacteria</taxon>
        <taxon>Bacillati</taxon>
        <taxon>Bacillota</taxon>
        <taxon>Bacilli</taxon>
        <taxon>Bacillales</taxon>
        <taxon>Bacillaceae</taxon>
        <taxon>Bacillus</taxon>
    </lineage>
</organism>
<feature type="transmembrane region" description="Helical" evidence="1">
    <location>
        <begin position="7"/>
        <end position="23"/>
    </location>
</feature>
<protein>
    <submittedName>
        <fullName evidence="2">Uncharacterized protein</fullName>
    </submittedName>
</protein>
<accession>A0ABR6B5V9</accession>
<keyword evidence="1" id="KW-0472">Membrane</keyword>
<reference evidence="2 3" key="1">
    <citation type="submission" date="2020-08" db="EMBL/GenBank/DDBJ databases">
        <title>Functional genomics of gut bacteria from endangered species of beetles.</title>
        <authorList>
            <person name="Carlos-Shanley C."/>
        </authorList>
    </citation>
    <scope>NUCLEOTIDE SEQUENCE [LARGE SCALE GENOMIC DNA]</scope>
    <source>
        <strain evidence="2 3">S00152</strain>
    </source>
</reference>
<sequence length="57" mass="7097">MKNIVKYIVFACVITIFYYFYNMYVPKNIFYFLALPITFIIYWFISKIFDKKQRSDN</sequence>
<evidence type="ECO:0000313" key="3">
    <source>
        <dbReference type="Proteomes" id="UP000517315"/>
    </source>
</evidence>
<keyword evidence="3" id="KW-1185">Reference proteome</keyword>
<keyword evidence="1" id="KW-0812">Transmembrane</keyword>
<gene>
    <name evidence="2" type="ORF">HNP39_003275</name>
</gene>
<feature type="transmembrane region" description="Helical" evidence="1">
    <location>
        <begin position="29"/>
        <end position="45"/>
    </location>
</feature>
<keyword evidence="1" id="KW-1133">Transmembrane helix</keyword>
<name>A0ABR6B5V9_9BACI</name>
<proteinExistence type="predicted"/>
<evidence type="ECO:0000313" key="2">
    <source>
        <dbReference type="EMBL" id="MBA8919519.1"/>
    </source>
</evidence>
<comment type="caution">
    <text evidence="2">The sequence shown here is derived from an EMBL/GenBank/DDBJ whole genome shotgun (WGS) entry which is preliminary data.</text>
</comment>
<dbReference type="Proteomes" id="UP000517315">
    <property type="component" value="Unassembled WGS sequence"/>
</dbReference>